<dbReference type="EMBL" id="JACHWJ010000004">
    <property type="protein sequence ID" value="MBB2958646.1"/>
    <property type="molecule type" value="Genomic_DNA"/>
</dbReference>
<reference evidence="3 4" key="1">
    <citation type="submission" date="2020-08" db="EMBL/GenBank/DDBJ databases">
        <title>Sequencing the genomes of 1000 actinobacteria strains.</title>
        <authorList>
            <person name="Klenk H.-P."/>
        </authorList>
    </citation>
    <scope>NUCLEOTIDE SEQUENCE [LARGE SCALE GENOMIC DNA]</scope>
    <source>
        <strain evidence="3 4">DSM 20419</strain>
    </source>
</reference>
<feature type="chain" id="PRO_5031564190" description="Septum formation-related domain-containing protein" evidence="2">
    <location>
        <begin position="25"/>
        <end position="272"/>
    </location>
</feature>
<protein>
    <recommendedName>
        <fullName evidence="5">Septum formation-related domain-containing protein</fullName>
    </recommendedName>
</protein>
<comment type="caution">
    <text evidence="3">The sequence shown here is derived from an EMBL/GenBank/DDBJ whole genome shotgun (WGS) entry which is preliminary data.</text>
</comment>
<keyword evidence="4" id="KW-1185">Reference proteome</keyword>
<feature type="signal peptide" evidence="2">
    <location>
        <begin position="1"/>
        <end position="24"/>
    </location>
</feature>
<feature type="region of interest" description="Disordered" evidence="1">
    <location>
        <begin position="29"/>
        <end position="60"/>
    </location>
</feature>
<organism evidence="3 4">
    <name type="scientific">Pseudoclavibacter helvolus</name>
    <dbReference type="NCBI Taxonomy" id="255205"/>
    <lineage>
        <taxon>Bacteria</taxon>
        <taxon>Bacillati</taxon>
        <taxon>Actinomycetota</taxon>
        <taxon>Actinomycetes</taxon>
        <taxon>Micrococcales</taxon>
        <taxon>Microbacteriaceae</taxon>
        <taxon>Pseudoclavibacter</taxon>
    </lineage>
</organism>
<dbReference type="OrthoDB" id="166978at2"/>
<dbReference type="AlphaFoldDB" id="A0A7W4UQE5"/>
<evidence type="ECO:0000256" key="2">
    <source>
        <dbReference type="SAM" id="SignalP"/>
    </source>
</evidence>
<accession>A0A7W4UQE5</accession>
<evidence type="ECO:0000256" key="1">
    <source>
        <dbReference type="SAM" id="MobiDB-lite"/>
    </source>
</evidence>
<dbReference type="PROSITE" id="PS51257">
    <property type="entry name" value="PROKAR_LIPOPROTEIN"/>
    <property type="match status" value="1"/>
</dbReference>
<dbReference type="Proteomes" id="UP000545286">
    <property type="component" value="Unassembled WGS sequence"/>
</dbReference>
<proteinExistence type="predicted"/>
<gene>
    <name evidence="3" type="ORF">FHX72_002792</name>
</gene>
<keyword evidence="2" id="KW-0732">Signal</keyword>
<feature type="compositionally biased region" description="Low complexity" evidence="1">
    <location>
        <begin position="32"/>
        <end position="59"/>
    </location>
</feature>
<sequence>MKKLVRTSAVALTALFLLSGCALVDQMTGGQSPEVEATSTSTPETTPAGPGETTPSTSTDAGAFAVSYSCRMVDSRNFTEAPSDLGEIWALGDDVTRCTGKSNGGTTFSETEQKALDALGQAATDDDKEAAPDDVRLADIYALCATPGFYFAISPGISTDEQASQLEAALILCPEAPDADSARTSLSTYDANVTAGNDGTRFNDGTWKVGEEIKPGTYKPESPSDNCRWFRYDDKGDWIESSYDKTQAEIVVTIDATDATFESRNCGYWRAA</sequence>
<dbReference type="RefSeq" id="WP_068479324.1">
    <property type="nucleotide sequence ID" value="NZ_CZJS01000091.1"/>
</dbReference>
<name>A0A7W4UQE5_9MICO</name>
<evidence type="ECO:0008006" key="5">
    <source>
        <dbReference type="Google" id="ProtNLM"/>
    </source>
</evidence>
<evidence type="ECO:0000313" key="4">
    <source>
        <dbReference type="Proteomes" id="UP000545286"/>
    </source>
</evidence>
<evidence type="ECO:0000313" key="3">
    <source>
        <dbReference type="EMBL" id="MBB2958646.1"/>
    </source>
</evidence>